<reference evidence="1" key="1">
    <citation type="journal article" date="2021" name="Proc. Natl. Acad. Sci. U.S.A.">
        <title>A Catalog of Tens of Thousands of Viruses from Human Metagenomes Reveals Hidden Associations with Chronic Diseases.</title>
        <authorList>
            <person name="Tisza M.J."/>
            <person name="Buck C.B."/>
        </authorList>
    </citation>
    <scope>NUCLEOTIDE SEQUENCE</scope>
    <source>
        <strain evidence="1">Cti0B23</strain>
    </source>
</reference>
<name>A0A8S5UDT6_9CAUD</name>
<proteinExistence type="predicted"/>
<dbReference type="EMBL" id="BK016069">
    <property type="protein sequence ID" value="DAF92653.1"/>
    <property type="molecule type" value="Genomic_DNA"/>
</dbReference>
<organism evidence="1">
    <name type="scientific">Siphoviridae sp. cti0B23</name>
    <dbReference type="NCBI Taxonomy" id="2825619"/>
    <lineage>
        <taxon>Viruses</taxon>
        <taxon>Duplodnaviria</taxon>
        <taxon>Heunggongvirae</taxon>
        <taxon>Uroviricota</taxon>
        <taxon>Caudoviricetes</taxon>
    </lineage>
</organism>
<sequence>MLPPILGTRKRVPFSLQRKRGGKMNIRTTVYKLQKALLMQGRKIKINQIQAYSPKAGKMITKYIVIESRELEDGRTKNETLLETYSMVDIAKLLALLYRGDDA</sequence>
<protein>
    <submittedName>
        <fullName evidence="1">Uncharacterized protein</fullName>
    </submittedName>
</protein>
<evidence type="ECO:0000313" key="1">
    <source>
        <dbReference type="EMBL" id="DAF92653.1"/>
    </source>
</evidence>
<accession>A0A8S5UDT6</accession>